<dbReference type="NCBIfam" id="TIGR01325">
    <property type="entry name" value="O_suc_HS_sulf"/>
    <property type="match status" value="1"/>
</dbReference>
<dbReference type="InterPro" id="IPR000277">
    <property type="entry name" value="Cys/Met-Metab_PyrdxlP-dep_enz"/>
</dbReference>
<dbReference type="Gene3D" id="3.90.1150.10">
    <property type="entry name" value="Aspartate Aminotransferase, domain 1"/>
    <property type="match status" value="1"/>
</dbReference>
<evidence type="ECO:0000256" key="2">
    <source>
        <dbReference type="ARBA" id="ARBA00022898"/>
    </source>
</evidence>
<keyword evidence="3" id="KW-0808">Transferase</keyword>
<evidence type="ECO:0000313" key="5">
    <source>
        <dbReference type="EMBL" id="QSP93759.1"/>
    </source>
</evidence>
<comment type="catalytic activity">
    <reaction evidence="3">
        <text>O-succinyl-L-homoserine + hydrogen sulfide = L-homocysteine + succinate</text>
        <dbReference type="Rhea" id="RHEA:27826"/>
        <dbReference type="ChEBI" id="CHEBI:29919"/>
        <dbReference type="ChEBI" id="CHEBI:30031"/>
        <dbReference type="ChEBI" id="CHEBI:57661"/>
        <dbReference type="ChEBI" id="CHEBI:58199"/>
    </reaction>
</comment>
<proteinExistence type="inferred from homology"/>
<comment type="function">
    <text evidence="3">Catalyzes the formation of L-homocysteine from O-succinyl-L-homoserine (OSHS) and hydrogen sulfide.</text>
</comment>
<evidence type="ECO:0000313" key="6">
    <source>
        <dbReference type="Proteomes" id="UP000663555"/>
    </source>
</evidence>
<dbReference type="RefSeq" id="WP_206642981.1">
    <property type="nucleotide sequence ID" value="NZ_CP071247.1"/>
</dbReference>
<dbReference type="PANTHER" id="PTHR11808">
    <property type="entry name" value="TRANS-SULFURATION ENZYME FAMILY MEMBER"/>
    <property type="match status" value="1"/>
</dbReference>
<keyword evidence="6" id="KW-1185">Reference proteome</keyword>
<gene>
    <name evidence="3" type="primary">metZ</name>
    <name evidence="5" type="ORF">LPB19_11175</name>
</gene>
<dbReference type="PANTHER" id="PTHR11808:SF80">
    <property type="entry name" value="CYSTATHIONINE GAMMA-LYASE"/>
    <property type="match status" value="1"/>
</dbReference>
<dbReference type="HAMAP" id="MF_02056">
    <property type="entry name" value="MetZ"/>
    <property type="match status" value="1"/>
</dbReference>
<dbReference type="PIRSF" id="PIRSF001434">
    <property type="entry name" value="CGS"/>
    <property type="match status" value="1"/>
</dbReference>
<dbReference type="Pfam" id="PF01053">
    <property type="entry name" value="Cys_Met_Meta_PP"/>
    <property type="match status" value="1"/>
</dbReference>
<sequence length="408" mass="44541">MTFRREENVWIPESDLEGMSVDTLAVRAGQMRTGELEHSDPIFPTSSFVYGSAAQAAARFGGDEPGNIYSRFTNPTVQAFEGRMAAMEGGERAVATASGMAAILSTCMALLKSGDHVVCSRGVFGTTNVLFQKYLAKFGVETSFVSLTDYEGWRSAVRDTTRMLFIETPSNPLCEVADIRALADLAHSQDALLVVDNCFCTPVLQRPLEHGADVVIHSATKYLDGQGRCVGGVVVGPGKLMEEVYGFLRSAGPTMSPFNAWVFHKGLETLPIRMRAHCENALELAQWLEQQPEVETVFYAGLPEHPQHELAKRQQDGFGGVLSFRLKGGRDEAWRFIDATRMISITANLGDVKTTITHPATTTHGRLSPEDKEAAGITENLVRISVGVEAVEDLKTDLTRGLQALQNQ</sequence>
<dbReference type="CDD" id="cd00614">
    <property type="entry name" value="CGS_like"/>
    <property type="match status" value="1"/>
</dbReference>
<keyword evidence="3" id="KW-0486">Methionine biosynthesis</keyword>
<keyword evidence="2 3" id="KW-0663">Pyridoxal phosphate</keyword>
<dbReference type="InterPro" id="IPR006234">
    <property type="entry name" value="O-succ-hSer_sulfhydrylase"/>
</dbReference>
<evidence type="ECO:0000256" key="4">
    <source>
        <dbReference type="RuleBase" id="RU362118"/>
    </source>
</evidence>
<name>A0ABX7MNI0_9GAMM</name>
<dbReference type="InterPro" id="IPR015421">
    <property type="entry name" value="PyrdxlP-dep_Trfase_major"/>
</dbReference>
<reference evidence="5 6" key="1">
    <citation type="submission" date="2021-03" db="EMBL/GenBank/DDBJ databases">
        <title>Genome sequencing of Marinobacter sp. LPB0319.</title>
        <authorList>
            <person name="Kim J."/>
        </authorList>
    </citation>
    <scope>NUCLEOTIDE SEQUENCE [LARGE SCALE GENOMIC DNA]</scope>
    <source>
        <strain evidence="5 6">LPB0319</strain>
    </source>
</reference>
<dbReference type="InterPro" id="IPR015424">
    <property type="entry name" value="PyrdxlP-dep_Trfase"/>
</dbReference>
<dbReference type="EC" id="2.5.1.-" evidence="3"/>
<evidence type="ECO:0000256" key="1">
    <source>
        <dbReference type="ARBA" id="ARBA00001933"/>
    </source>
</evidence>
<comment type="subunit">
    <text evidence="3">Homotetramer.</text>
</comment>
<dbReference type="SUPFAM" id="SSF53383">
    <property type="entry name" value="PLP-dependent transferases"/>
    <property type="match status" value="1"/>
</dbReference>
<dbReference type="NCBIfam" id="NF006003">
    <property type="entry name" value="PRK08133.1"/>
    <property type="match status" value="1"/>
</dbReference>
<keyword evidence="3" id="KW-0028">Amino-acid biosynthesis</keyword>
<dbReference type="Gene3D" id="3.40.640.10">
    <property type="entry name" value="Type I PLP-dependent aspartate aminotransferase-like (Major domain)"/>
    <property type="match status" value="1"/>
</dbReference>
<accession>A0ABX7MNI0</accession>
<protein>
    <recommendedName>
        <fullName evidence="3">O-succinylhomoserine sulfhydrylase</fullName>
        <shortName evidence="3">OSH sulfhydrylase</shortName>
        <shortName evidence="3">OSHS sulfhydrylase</shortName>
        <ecNumber evidence="3">2.5.1.-</ecNumber>
    </recommendedName>
</protein>
<dbReference type="EMBL" id="CP071247">
    <property type="protein sequence ID" value="QSP93759.1"/>
    <property type="molecule type" value="Genomic_DNA"/>
</dbReference>
<dbReference type="Proteomes" id="UP000663555">
    <property type="component" value="Chromosome"/>
</dbReference>
<feature type="modified residue" description="N6-(pyridoxal phosphate)lysine" evidence="3">
    <location>
        <position position="221"/>
    </location>
</feature>
<evidence type="ECO:0000256" key="3">
    <source>
        <dbReference type="HAMAP-Rule" id="MF_02056"/>
    </source>
</evidence>
<dbReference type="PROSITE" id="PS00868">
    <property type="entry name" value="CYS_MET_METAB_PP"/>
    <property type="match status" value="1"/>
</dbReference>
<comment type="cofactor">
    <cofactor evidence="1 3 4">
        <name>pyridoxal 5'-phosphate</name>
        <dbReference type="ChEBI" id="CHEBI:597326"/>
    </cofactor>
</comment>
<comment type="similarity">
    <text evidence="3">Belongs to the trans-sulfuration enzymes family. MetZ subfamily.</text>
</comment>
<organism evidence="5 6">
    <name type="scientific">Marinobacter salinisoli</name>
    <dbReference type="NCBI Taxonomy" id="2769486"/>
    <lineage>
        <taxon>Bacteria</taxon>
        <taxon>Pseudomonadati</taxon>
        <taxon>Pseudomonadota</taxon>
        <taxon>Gammaproteobacteria</taxon>
        <taxon>Pseudomonadales</taxon>
        <taxon>Marinobacteraceae</taxon>
        <taxon>Marinobacter</taxon>
    </lineage>
</organism>
<dbReference type="InterPro" id="IPR054542">
    <property type="entry name" value="Cys_met_metab_PP"/>
</dbReference>
<dbReference type="InterPro" id="IPR015422">
    <property type="entry name" value="PyrdxlP-dep_Trfase_small"/>
</dbReference>
<comment type="pathway">
    <text evidence="3">Amino-acid biosynthesis; L-methionine biosynthesis via de novo pathway; L-homocysteine from O-succinyl-L-homoserine: step 1/1.</text>
</comment>